<reference evidence="3" key="1">
    <citation type="journal article" date="2019" name="Int. J. Syst. Evol. Microbiol.">
        <title>The Global Catalogue of Microorganisms (GCM) 10K type strain sequencing project: providing services to taxonomists for standard genome sequencing and annotation.</title>
        <authorList>
            <consortium name="The Broad Institute Genomics Platform"/>
            <consortium name="The Broad Institute Genome Sequencing Center for Infectious Disease"/>
            <person name="Wu L."/>
            <person name="Ma J."/>
        </authorList>
    </citation>
    <scope>NUCLEOTIDE SEQUENCE [LARGE SCALE GENOMIC DNA]</scope>
    <source>
        <strain evidence="3">KCTC 22154</strain>
    </source>
</reference>
<dbReference type="EMBL" id="BMXN01000003">
    <property type="protein sequence ID" value="GGW21183.1"/>
    <property type="molecule type" value="Genomic_DNA"/>
</dbReference>
<proteinExistence type="predicted"/>
<feature type="region of interest" description="Disordered" evidence="1">
    <location>
        <begin position="1"/>
        <end position="23"/>
    </location>
</feature>
<evidence type="ECO:0000313" key="2">
    <source>
        <dbReference type="EMBL" id="GGW21183.1"/>
    </source>
</evidence>
<gene>
    <name evidence="2" type="ORF">GCM10007157_07190</name>
</gene>
<feature type="region of interest" description="Disordered" evidence="1">
    <location>
        <begin position="73"/>
        <end position="92"/>
    </location>
</feature>
<accession>A0A8H9LWD0</accession>
<keyword evidence="3" id="KW-1185">Reference proteome</keyword>
<comment type="caution">
    <text evidence="2">The sequence shown here is derived from an EMBL/GenBank/DDBJ whole genome shotgun (WGS) entry which is preliminary data.</text>
</comment>
<evidence type="ECO:0000313" key="3">
    <source>
        <dbReference type="Proteomes" id="UP000623776"/>
    </source>
</evidence>
<dbReference type="AlphaFoldDB" id="A0A8H9LWD0"/>
<dbReference type="Proteomes" id="UP000623776">
    <property type="component" value="Unassembled WGS sequence"/>
</dbReference>
<sequence length="92" mass="9366">MLIAGLENPASMPSSRLASATSAPVLPALTPATACPADTWRSMEAMLVCWPRRNAQAAVASGATLSGASMTAKRDTAAAKGCGKRESSATMR</sequence>
<evidence type="ECO:0000256" key="1">
    <source>
        <dbReference type="SAM" id="MobiDB-lite"/>
    </source>
</evidence>
<name>A0A8H9LWD0_9GAMM</name>
<organism evidence="2 3">
    <name type="scientific">Vreelandella hamiltonii</name>
    <dbReference type="NCBI Taxonomy" id="502829"/>
    <lineage>
        <taxon>Bacteria</taxon>
        <taxon>Pseudomonadati</taxon>
        <taxon>Pseudomonadota</taxon>
        <taxon>Gammaproteobacteria</taxon>
        <taxon>Oceanospirillales</taxon>
        <taxon>Halomonadaceae</taxon>
        <taxon>Vreelandella</taxon>
    </lineage>
</organism>
<protein>
    <submittedName>
        <fullName evidence="2">Uncharacterized protein</fullName>
    </submittedName>
</protein>